<reference evidence="3 4" key="1">
    <citation type="submission" date="2016-11" db="EMBL/GenBank/DDBJ databases">
        <authorList>
            <person name="Jaros S."/>
            <person name="Januszkiewicz K."/>
            <person name="Wedrychowicz H."/>
        </authorList>
    </citation>
    <scope>NUCLEOTIDE SEQUENCE [LARGE SCALE GENOMIC DNA]</scope>
    <source>
        <strain evidence="3 4">DSM 3074</strain>
    </source>
</reference>
<dbReference type="InterPro" id="IPR035681">
    <property type="entry name" value="ComA-like_MBL"/>
</dbReference>
<feature type="domain" description="Metallo-beta-lactamase" evidence="2">
    <location>
        <begin position="60"/>
        <end position="276"/>
    </location>
</feature>
<evidence type="ECO:0000313" key="3">
    <source>
        <dbReference type="EMBL" id="SHI42875.1"/>
    </source>
</evidence>
<evidence type="ECO:0000313" key="4">
    <source>
        <dbReference type="Proteomes" id="UP000191240"/>
    </source>
</evidence>
<dbReference type="AlphaFoldDB" id="A0A1M6B2D0"/>
<evidence type="ECO:0000259" key="2">
    <source>
        <dbReference type="SMART" id="SM00849"/>
    </source>
</evidence>
<dbReference type="InterPro" id="IPR036866">
    <property type="entry name" value="RibonucZ/Hydroxyglut_hydro"/>
</dbReference>
<dbReference type="InterPro" id="IPR001279">
    <property type="entry name" value="Metallo-B-lactamas"/>
</dbReference>
<dbReference type="RefSeq" id="WP_234985177.1">
    <property type="nucleotide sequence ID" value="NZ_FQYW01000005.1"/>
</dbReference>
<evidence type="ECO:0000256" key="1">
    <source>
        <dbReference type="SAM" id="SignalP"/>
    </source>
</evidence>
<feature type="signal peptide" evidence="1">
    <location>
        <begin position="1"/>
        <end position="26"/>
    </location>
</feature>
<dbReference type="Pfam" id="PF00753">
    <property type="entry name" value="Lactamase_B"/>
    <property type="match status" value="1"/>
</dbReference>
<dbReference type="Gene3D" id="3.60.15.10">
    <property type="entry name" value="Ribonuclease Z/Hydroxyacylglutathione hydrolase-like"/>
    <property type="match status" value="1"/>
</dbReference>
<name>A0A1M6B2D0_9FIRM</name>
<sequence>MTKNMYRYLVVMVFTLAMLVSGCGQGAVSDNGATDNTGTTAAAETQSKGQLTVKVLDVGQGDAILINTGEQVILIDTGDDKYREDNRKNEDNNQLFAALDKEGITHIDKLIMTHAHADHIGKAAKVIKQYGVTELIHNGIPSASGAFRNALKAAKAQGTKQIKVKAGDVLDFGNGVSFKVLNPTSQIIENDTRDLQADKKVNVNNESIVGILSLGDFSMLLTGDAEKEVEKDLLAAYGNSLKCKVYKAPHHGSHTSSSFNYVKAVQPEYAIISCGSNNKYGHPHKETMQTFKKLNINVLETDKDGTVTVTTDGNTYSVKGER</sequence>
<protein>
    <submittedName>
        <fullName evidence="3">Competence protein ComEC</fullName>
    </submittedName>
</protein>
<dbReference type="PANTHER" id="PTHR30619">
    <property type="entry name" value="DNA INTERNALIZATION/COMPETENCE PROTEIN COMEC/REC2"/>
    <property type="match status" value="1"/>
</dbReference>
<keyword evidence="1" id="KW-0732">Signal</keyword>
<dbReference type="PROSITE" id="PS51257">
    <property type="entry name" value="PROKAR_LIPOPROTEIN"/>
    <property type="match status" value="1"/>
</dbReference>
<proteinExistence type="predicted"/>
<dbReference type="PANTHER" id="PTHR30619:SF7">
    <property type="entry name" value="BETA-LACTAMASE DOMAIN PROTEIN"/>
    <property type="match status" value="1"/>
</dbReference>
<dbReference type="SMART" id="SM00849">
    <property type="entry name" value="Lactamase_B"/>
    <property type="match status" value="1"/>
</dbReference>
<gene>
    <name evidence="3" type="ORF">SAMN02745671_00572</name>
</gene>
<organism evidence="3 4">
    <name type="scientific">Anaerovibrio lipolyticus DSM 3074</name>
    <dbReference type="NCBI Taxonomy" id="1120997"/>
    <lineage>
        <taxon>Bacteria</taxon>
        <taxon>Bacillati</taxon>
        <taxon>Bacillota</taxon>
        <taxon>Negativicutes</taxon>
        <taxon>Selenomonadales</taxon>
        <taxon>Selenomonadaceae</taxon>
        <taxon>Anaerovibrio</taxon>
    </lineage>
</organism>
<dbReference type="EMBL" id="FQYW01000005">
    <property type="protein sequence ID" value="SHI42875.1"/>
    <property type="molecule type" value="Genomic_DNA"/>
</dbReference>
<dbReference type="Proteomes" id="UP000191240">
    <property type="component" value="Unassembled WGS sequence"/>
</dbReference>
<dbReference type="SUPFAM" id="SSF56281">
    <property type="entry name" value="Metallo-hydrolase/oxidoreductase"/>
    <property type="match status" value="1"/>
</dbReference>
<accession>A0A1M6B2D0</accession>
<dbReference type="InterPro" id="IPR052159">
    <property type="entry name" value="Competence_DNA_uptake"/>
</dbReference>
<feature type="chain" id="PRO_5012793624" evidence="1">
    <location>
        <begin position="27"/>
        <end position="322"/>
    </location>
</feature>
<dbReference type="CDD" id="cd07731">
    <property type="entry name" value="ComA-like_MBL-fold"/>
    <property type="match status" value="1"/>
</dbReference>